<evidence type="ECO:0000313" key="2">
    <source>
        <dbReference type="EMBL" id="CCC53363.1"/>
    </source>
</evidence>
<gene>
    <name evidence="2" type="ORF">TVY486_1108470</name>
</gene>
<dbReference type="VEuPathDB" id="TriTrypDB:TvY486_1108470"/>
<dbReference type="Gene3D" id="1.25.10.10">
    <property type="entry name" value="Leucine-rich Repeat Variant"/>
    <property type="match status" value="1"/>
</dbReference>
<organism evidence="2">
    <name type="scientific">Trypanosoma vivax (strain Y486)</name>
    <dbReference type="NCBI Taxonomy" id="1055687"/>
    <lineage>
        <taxon>Eukaryota</taxon>
        <taxon>Discoba</taxon>
        <taxon>Euglenozoa</taxon>
        <taxon>Kinetoplastea</taxon>
        <taxon>Metakinetoplastina</taxon>
        <taxon>Trypanosomatida</taxon>
        <taxon>Trypanosomatidae</taxon>
        <taxon>Trypanosoma</taxon>
        <taxon>Duttonella</taxon>
    </lineage>
</organism>
<sequence>MAFRIDWPVRILAFDSESDAITRSFVPRTQFTLTRALMESPINPNIWKFLFHGSVAALSFTSLFSLYHERYDILSTLDPDVKALRRAKSNDESSAALEAIVAKMKEEAAQSKGITRLCALRHGSTILRFAALQKDGANAEIVSLAIRAIIAVFGKDVHGRRKFYMLGGFRTLIATLSEAHRQGLQSLMEETAEALYELTRVDDSDVVLETDVPMGAEGAYTLARMPATVKMLRLLDSQSPIVFLNSLVGIFANVCTLRVGAQAIGREVEGRSGISYFLNLLSHENQGVVEHCLLAIRYLARAGMGHAELSEEKNVDLLSEKLRPTGDPRAANSILTIVLVMFDSKEARKFFGNLVKTDIICTMFEIWCRAHEKTLRDRAELLVQLLGRVPECTASVQRYLERFRAQINERRMKDDEARRKQLQQMRQNQMMQQMMMENMAMGGGMDLAAMMGGGLE</sequence>
<dbReference type="EMBL" id="HE573027">
    <property type="protein sequence ID" value="CCC53363.1"/>
    <property type="molecule type" value="Genomic_DNA"/>
</dbReference>
<proteinExistence type="predicted"/>
<accession>G0UC15</accession>
<reference evidence="2" key="1">
    <citation type="journal article" date="2012" name="Proc. Natl. Acad. Sci. U.S.A.">
        <title>Antigenic diversity is generated by distinct evolutionary mechanisms in African trypanosome species.</title>
        <authorList>
            <person name="Jackson A.P."/>
            <person name="Berry A."/>
            <person name="Aslett M."/>
            <person name="Allison H.C."/>
            <person name="Burton P."/>
            <person name="Vavrova-Anderson J."/>
            <person name="Brown R."/>
            <person name="Browne H."/>
            <person name="Corton N."/>
            <person name="Hauser H."/>
            <person name="Gamble J."/>
            <person name="Gilderthorp R."/>
            <person name="Marcello L."/>
            <person name="McQuillan J."/>
            <person name="Otto T.D."/>
            <person name="Quail M.A."/>
            <person name="Sanders M.J."/>
            <person name="van Tonder A."/>
            <person name="Ginger M.L."/>
            <person name="Field M.C."/>
            <person name="Barry J.D."/>
            <person name="Hertz-Fowler C."/>
            <person name="Berriman M."/>
        </authorList>
    </citation>
    <scope>NUCLEOTIDE SEQUENCE</scope>
    <source>
        <strain evidence="2">Y486</strain>
    </source>
</reference>
<name>G0UC15_TRYVY</name>
<dbReference type="AlphaFoldDB" id="G0UC15"/>
<feature type="coiled-coil region" evidence="1">
    <location>
        <begin position="405"/>
        <end position="432"/>
    </location>
</feature>
<protein>
    <submittedName>
        <fullName evidence="2">Uncharacterized protein</fullName>
    </submittedName>
</protein>
<dbReference type="SUPFAM" id="SSF48371">
    <property type="entry name" value="ARM repeat"/>
    <property type="match status" value="1"/>
</dbReference>
<evidence type="ECO:0000256" key="1">
    <source>
        <dbReference type="SAM" id="Coils"/>
    </source>
</evidence>
<dbReference type="InterPro" id="IPR011989">
    <property type="entry name" value="ARM-like"/>
</dbReference>
<keyword evidence="1" id="KW-0175">Coiled coil</keyword>
<dbReference type="InterPro" id="IPR016024">
    <property type="entry name" value="ARM-type_fold"/>
</dbReference>
<dbReference type="OMA" id="IFANICT"/>